<keyword evidence="3" id="KW-1185">Reference proteome</keyword>
<evidence type="ECO:0000313" key="2">
    <source>
        <dbReference type="EMBL" id="TWT47183.1"/>
    </source>
</evidence>
<dbReference type="RefSeq" id="WP_146571617.1">
    <property type="nucleotide sequence ID" value="NZ_SJPH01000002.1"/>
</dbReference>
<protein>
    <submittedName>
        <fullName evidence="2">Uncharacterized protein</fullName>
    </submittedName>
</protein>
<proteinExistence type="predicted"/>
<accession>A0A5C5WA62</accession>
<organism evidence="2 3">
    <name type="scientific">Botrimarina hoheduenensis</name>
    <dbReference type="NCBI Taxonomy" id="2528000"/>
    <lineage>
        <taxon>Bacteria</taxon>
        <taxon>Pseudomonadati</taxon>
        <taxon>Planctomycetota</taxon>
        <taxon>Planctomycetia</taxon>
        <taxon>Pirellulales</taxon>
        <taxon>Lacipirellulaceae</taxon>
        <taxon>Botrimarina</taxon>
    </lineage>
</organism>
<dbReference type="EMBL" id="SJPH01000002">
    <property type="protein sequence ID" value="TWT47183.1"/>
    <property type="molecule type" value="Genomic_DNA"/>
</dbReference>
<evidence type="ECO:0000256" key="1">
    <source>
        <dbReference type="SAM" id="MobiDB-lite"/>
    </source>
</evidence>
<gene>
    <name evidence="2" type="ORF">Pla111_07950</name>
</gene>
<dbReference type="AlphaFoldDB" id="A0A5C5WA62"/>
<reference evidence="2 3" key="1">
    <citation type="submission" date="2019-02" db="EMBL/GenBank/DDBJ databases">
        <title>Deep-cultivation of Planctomycetes and their phenomic and genomic characterization uncovers novel biology.</title>
        <authorList>
            <person name="Wiegand S."/>
            <person name="Jogler M."/>
            <person name="Boedeker C."/>
            <person name="Pinto D."/>
            <person name="Vollmers J."/>
            <person name="Rivas-Marin E."/>
            <person name="Kohn T."/>
            <person name="Peeters S.H."/>
            <person name="Heuer A."/>
            <person name="Rast P."/>
            <person name="Oberbeckmann S."/>
            <person name="Bunk B."/>
            <person name="Jeske O."/>
            <person name="Meyerdierks A."/>
            <person name="Storesund J.E."/>
            <person name="Kallscheuer N."/>
            <person name="Luecker S."/>
            <person name="Lage O.M."/>
            <person name="Pohl T."/>
            <person name="Merkel B.J."/>
            <person name="Hornburger P."/>
            <person name="Mueller R.-W."/>
            <person name="Bruemmer F."/>
            <person name="Labrenz M."/>
            <person name="Spormann A.M."/>
            <person name="Op Den Camp H."/>
            <person name="Overmann J."/>
            <person name="Amann R."/>
            <person name="Jetten M.S.M."/>
            <person name="Mascher T."/>
            <person name="Medema M.H."/>
            <person name="Devos D.P."/>
            <person name="Kaster A.-K."/>
            <person name="Ovreas L."/>
            <person name="Rohde M."/>
            <person name="Galperin M.Y."/>
            <person name="Jogler C."/>
        </authorList>
    </citation>
    <scope>NUCLEOTIDE SEQUENCE [LARGE SCALE GENOMIC DNA]</scope>
    <source>
        <strain evidence="2 3">Pla111</strain>
    </source>
</reference>
<dbReference type="Proteomes" id="UP000318995">
    <property type="component" value="Unassembled WGS sequence"/>
</dbReference>
<evidence type="ECO:0000313" key="3">
    <source>
        <dbReference type="Proteomes" id="UP000318995"/>
    </source>
</evidence>
<name>A0A5C5WA62_9BACT</name>
<comment type="caution">
    <text evidence="2">The sequence shown here is derived from an EMBL/GenBank/DDBJ whole genome shotgun (WGS) entry which is preliminary data.</text>
</comment>
<feature type="region of interest" description="Disordered" evidence="1">
    <location>
        <begin position="157"/>
        <end position="177"/>
    </location>
</feature>
<sequence length="222" mass="24918">MDLAGTTIQEDFSAGEESPLDFTNADHIMSRSLVNWNVAELAAFDGAIDKWLSTLTGEWLETAYTAWRSDELTVLITLIEAGLVEMQEHYDTGVVILCGCVWNDNEKIQLHEQFDLRLTHEGKSAKEDLKDALSRGIVFACVRGATPFTRGIRAEPTVRHISNGRKEPGRRPDPTVERRRAQVQLLTDEGHSPGEIAAQLKVAVATIRQDVRRNKQERHDKT</sequence>